<feature type="compositionally biased region" description="Basic residues" evidence="1">
    <location>
        <begin position="11"/>
        <end position="21"/>
    </location>
</feature>
<dbReference type="AlphaFoldDB" id="A0AAV4XMJ2"/>
<evidence type="ECO:0000313" key="2">
    <source>
        <dbReference type="EMBL" id="GIY95176.1"/>
    </source>
</evidence>
<feature type="region of interest" description="Disordered" evidence="1">
    <location>
        <begin position="1"/>
        <end position="23"/>
    </location>
</feature>
<protein>
    <submittedName>
        <fullName evidence="2">Uncharacterized protein</fullName>
    </submittedName>
</protein>
<evidence type="ECO:0000256" key="1">
    <source>
        <dbReference type="SAM" id="MobiDB-lite"/>
    </source>
</evidence>
<keyword evidence="3" id="KW-1185">Reference proteome</keyword>
<gene>
    <name evidence="2" type="ORF">CEXT_538111</name>
</gene>
<accession>A0AAV4XMJ2</accession>
<comment type="caution">
    <text evidence="2">The sequence shown here is derived from an EMBL/GenBank/DDBJ whole genome shotgun (WGS) entry which is preliminary data.</text>
</comment>
<reference evidence="2 3" key="1">
    <citation type="submission" date="2021-06" db="EMBL/GenBank/DDBJ databases">
        <title>Caerostris extrusa draft genome.</title>
        <authorList>
            <person name="Kono N."/>
            <person name="Arakawa K."/>
        </authorList>
    </citation>
    <scope>NUCLEOTIDE SEQUENCE [LARGE SCALE GENOMIC DNA]</scope>
</reference>
<name>A0AAV4XMJ2_CAEEX</name>
<organism evidence="2 3">
    <name type="scientific">Caerostris extrusa</name>
    <name type="common">Bark spider</name>
    <name type="synonym">Caerostris bankana</name>
    <dbReference type="NCBI Taxonomy" id="172846"/>
    <lineage>
        <taxon>Eukaryota</taxon>
        <taxon>Metazoa</taxon>
        <taxon>Ecdysozoa</taxon>
        <taxon>Arthropoda</taxon>
        <taxon>Chelicerata</taxon>
        <taxon>Arachnida</taxon>
        <taxon>Araneae</taxon>
        <taxon>Araneomorphae</taxon>
        <taxon>Entelegynae</taxon>
        <taxon>Araneoidea</taxon>
        <taxon>Araneidae</taxon>
        <taxon>Caerostris</taxon>
    </lineage>
</organism>
<sequence length="129" mass="14301">MQRGPPTTWRNRTHAQSHSHSRNGNGIALSAQAYTNFLWAWAAAAYLLWPNFQGGALAFGRTSSLLPSPPTPHSPLFLTFEKECTKRSVDWSRDKTSGRKSRSALLIAVFGRGPFAKRIQCRVLSAFLG</sequence>
<proteinExistence type="predicted"/>
<evidence type="ECO:0000313" key="3">
    <source>
        <dbReference type="Proteomes" id="UP001054945"/>
    </source>
</evidence>
<dbReference type="Proteomes" id="UP001054945">
    <property type="component" value="Unassembled WGS sequence"/>
</dbReference>
<dbReference type="EMBL" id="BPLR01000485">
    <property type="protein sequence ID" value="GIY95176.1"/>
    <property type="molecule type" value="Genomic_DNA"/>
</dbReference>